<evidence type="ECO:0000256" key="1">
    <source>
        <dbReference type="SAM" id="SignalP"/>
    </source>
</evidence>
<proteinExistence type="predicted"/>
<reference evidence="2" key="1">
    <citation type="journal article" date="2015" name="ISME J.">
        <title>Draft Genome Sequence of Streptomyces incarnatus NRRL8089, which Produces the Nucleoside Antibiotic Sinefungin.</title>
        <authorList>
            <person name="Oshima K."/>
            <person name="Hattori M."/>
            <person name="Shimizu H."/>
            <person name="Fukuda K."/>
            <person name="Nemoto M."/>
            <person name="Inagaki K."/>
            <person name="Tamura T."/>
        </authorList>
    </citation>
    <scope>NUCLEOTIDE SEQUENCE</scope>
    <source>
        <strain evidence="2">FACHB-1277</strain>
    </source>
</reference>
<reference evidence="2" key="2">
    <citation type="submission" date="2020-08" db="EMBL/GenBank/DDBJ databases">
        <authorList>
            <person name="Chen M."/>
            <person name="Teng W."/>
            <person name="Zhao L."/>
            <person name="Hu C."/>
            <person name="Zhou Y."/>
            <person name="Han B."/>
            <person name="Song L."/>
            <person name="Shu W."/>
        </authorList>
    </citation>
    <scope>NUCLEOTIDE SEQUENCE</scope>
    <source>
        <strain evidence="2">FACHB-1277</strain>
    </source>
</reference>
<evidence type="ECO:0008006" key="4">
    <source>
        <dbReference type="Google" id="ProtNLM"/>
    </source>
</evidence>
<dbReference type="Proteomes" id="UP000631421">
    <property type="component" value="Unassembled WGS sequence"/>
</dbReference>
<organism evidence="2 3">
    <name type="scientific">Pseudanabaena cinerea FACHB-1277</name>
    <dbReference type="NCBI Taxonomy" id="2949581"/>
    <lineage>
        <taxon>Bacteria</taxon>
        <taxon>Bacillati</taxon>
        <taxon>Cyanobacteriota</taxon>
        <taxon>Cyanophyceae</taxon>
        <taxon>Pseudanabaenales</taxon>
        <taxon>Pseudanabaenaceae</taxon>
        <taxon>Pseudanabaena</taxon>
        <taxon>Pseudanabaena cinerea</taxon>
    </lineage>
</organism>
<feature type="chain" id="PRO_5036977706" description="Porin" evidence="1">
    <location>
        <begin position="27"/>
        <end position="352"/>
    </location>
</feature>
<evidence type="ECO:0000313" key="2">
    <source>
        <dbReference type="EMBL" id="MBD2151012.1"/>
    </source>
</evidence>
<dbReference type="RefSeq" id="WP_190351373.1">
    <property type="nucleotide sequence ID" value="NZ_JACJPY010000039.1"/>
</dbReference>
<dbReference type="AlphaFoldDB" id="A0A926Z6U2"/>
<protein>
    <recommendedName>
        <fullName evidence="4">Porin</fullName>
    </recommendedName>
</protein>
<gene>
    <name evidence="2" type="ORF">H6F44_12915</name>
</gene>
<sequence>MTFKISRLNGLLLALTGTAISMGSSGAVNPVAAQSTVAEAKVNQSAKDLRSYAPTATDLPLTFKPSDSIALSPDTGSSFVDAAKPGSANATLIAQSGGSTSNSPDILRNQLLIRPIDGQTKNVFVRRVYTPSLNAGTPVAFGLQMGDAFISLNGSTAGRNRDTVDGSISMGLGLGDAKEYFGVEGVYNINSIRRFAENGTFDVKVHRNVYEDADKQVAVAVGWTNFANYGKDSGGTRSSVYGAATYSQLTDPQSLENPKPLVATLGVGGGIYRKSTARDGVGIFANLGYQFDPQWGVSTAWSGQGLNFGLGFLPDRTLPLNITLTYSDVTNNSDAGTQIILGISYGANFIGK</sequence>
<evidence type="ECO:0000313" key="3">
    <source>
        <dbReference type="Proteomes" id="UP000631421"/>
    </source>
</evidence>
<dbReference type="EMBL" id="JACJPY010000039">
    <property type="protein sequence ID" value="MBD2151012.1"/>
    <property type="molecule type" value="Genomic_DNA"/>
</dbReference>
<keyword evidence="1" id="KW-0732">Signal</keyword>
<feature type="signal peptide" evidence="1">
    <location>
        <begin position="1"/>
        <end position="26"/>
    </location>
</feature>
<keyword evidence="3" id="KW-1185">Reference proteome</keyword>
<comment type="caution">
    <text evidence="2">The sequence shown here is derived from an EMBL/GenBank/DDBJ whole genome shotgun (WGS) entry which is preliminary data.</text>
</comment>
<name>A0A926Z6U2_9CYAN</name>
<accession>A0A926Z6U2</accession>